<dbReference type="EMBL" id="AFAR01000156">
    <property type="protein sequence ID" value="EGF27201.1"/>
    <property type="molecule type" value="Genomic_DNA"/>
</dbReference>
<accession>F2AT16</accession>
<dbReference type="Proteomes" id="UP000006222">
    <property type="component" value="Unassembled WGS sequence"/>
</dbReference>
<evidence type="ECO:0000313" key="2">
    <source>
        <dbReference type="Proteomes" id="UP000006222"/>
    </source>
</evidence>
<comment type="caution">
    <text evidence="1">The sequence shown here is derived from an EMBL/GenBank/DDBJ whole genome shotgun (WGS) entry which is preliminary data.</text>
</comment>
<sequence>MARCDRLRPSSWTNPRNLRWNSCSLLWSTSYDKQRFRLLSNVVEDPK</sequence>
<reference evidence="1 2" key="1">
    <citation type="journal article" date="2013" name="Mar. Genomics">
        <title>Expression of sulfatases in Rhodopirellula baltica and the diversity of sulfatases in the genus Rhodopirellula.</title>
        <authorList>
            <person name="Wegner C.E."/>
            <person name="Richter-Heitmann T."/>
            <person name="Klindworth A."/>
            <person name="Klockow C."/>
            <person name="Richter M."/>
            <person name="Achstetter T."/>
            <person name="Glockner F.O."/>
            <person name="Harder J."/>
        </authorList>
    </citation>
    <scope>NUCLEOTIDE SEQUENCE [LARGE SCALE GENOMIC DNA]</scope>
    <source>
        <strain evidence="1 2">WH47</strain>
    </source>
</reference>
<name>F2AT16_RHOBT</name>
<organism evidence="1 2">
    <name type="scientific">Rhodopirellula baltica WH47</name>
    <dbReference type="NCBI Taxonomy" id="991778"/>
    <lineage>
        <taxon>Bacteria</taxon>
        <taxon>Pseudomonadati</taxon>
        <taxon>Planctomycetota</taxon>
        <taxon>Planctomycetia</taxon>
        <taxon>Pirellulales</taxon>
        <taxon>Pirellulaceae</taxon>
        <taxon>Rhodopirellula</taxon>
    </lineage>
</organism>
<gene>
    <name evidence="1" type="ORF">RBWH47_00237</name>
</gene>
<evidence type="ECO:0000313" key="1">
    <source>
        <dbReference type="EMBL" id="EGF27201.1"/>
    </source>
</evidence>
<protein>
    <submittedName>
        <fullName evidence="1">Uncharacterized protein</fullName>
    </submittedName>
</protein>
<proteinExistence type="predicted"/>
<dbReference type="AlphaFoldDB" id="F2AT16"/>